<accession>A0ACB9B628</accession>
<evidence type="ECO:0000313" key="1">
    <source>
        <dbReference type="EMBL" id="KAI3717369.1"/>
    </source>
</evidence>
<proteinExistence type="predicted"/>
<evidence type="ECO:0000313" key="2">
    <source>
        <dbReference type="Proteomes" id="UP001056120"/>
    </source>
</evidence>
<protein>
    <submittedName>
        <fullName evidence="1">Uncharacterized protein</fullName>
    </submittedName>
</protein>
<keyword evidence="2" id="KW-1185">Reference proteome</keyword>
<name>A0ACB9B628_9ASTR</name>
<organism evidence="1 2">
    <name type="scientific">Smallanthus sonchifolius</name>
    <dbReference type="NCBI Taxonomy" id="185202"/>
    <lineage>
        <taxon>Eukaryota</taxon>
        <taxon>Viridiplantae</taxon>
        <taxon>Streptophyta</taxon>
        <taxon>Embryophyta</taxon>
        <taxon>Tracheophyta</taxon>
        <taxon>Spermatophyta</taxon>
        <taxon>Magnoliopsida</taxon>
        <taxon>eudicotyledons</taxon>
        <taxon>Gunneridae</taxon>
        <taxon>Pentapetalae</taxon>
        <taxon>asterids</taxon>
        <taxon>campanulids</taxon>
        <taxon>Asterales</taxon>
        <taxon>Asteraceae</taxon>
        <taxon>Asteroideae</taxon>
        <taxon>Heliantheae alliance</taxon>
        <taxon>Millerieae</taxon>
        <taxon>Smallanthus</taxon>
    </lineage>
</organism>
<gene>
    <name evidence="1" type="ORF">L1987_68947</name>
</gene>
<reference evidence="2" key="1">
    <citation type="journal article" date="2022" name="Mol. Ecol. Resour.">
        <title>The genomes of chicory, endive, great burdock and yacon provide insights into Asteraceae palaeo-polyploidization history and plant inulin production.</title>
        <authorList>
            <person name="Fan W."/>
            <person name="Wang S."/>
            <person name="Wang H."/>
            <person name="Wang A."/>
            <person name="Jiang F."/>
            <person name="Liu H."/>
            <person name="Zhao H."/>
            <person name="Xu D."/>
            <person name="Zhang Y."/>
        </authorList>
    </citation>
    <scope>NUCLEOTIDE SEQUENCE [LARGE SCALE GENOMIC DNA]</scope>
    <source>
        <strain evidence="2">cv. Yunnan</strain>
    </source>
</reference>
<reference evidence="1 2" key="2">
    <citation type="journal article" date="2022" name="Mol. Ecol. Resour.">
        <title>The genomes of chicory, endive, great burdock and yacon provide insights into Asteraceae paleo-polyploidization history and plant inulin production.</title>
        <authorList>
            <person name="Fan W."/>
            <person name="Wang S."/>
            <person name="Wang H."/>
            <person name="Wang A."/>
            <person name="Jiang F."/>
            <person name="Liu H."/>
            <person name="Zhao H."/>
            <person name="Xu D."/>
            <person name="Zhang Y."/>
        </authorList>
    </citation>
    <scope>NUCLEOTIDE SEQUENCE [LARGE SCALE GENOMIC DNA]</scope>
    <source>
        <strain evidence="2">cv. Yunnan</strain>
        <tissue evidence="1">Leaves</tissue>
    </source>
</reference>
<dbReference type="Proteomes" id="UP001056120">
    <property type="component" value="Linkage Group LG23"/>
</dbReference>
<sequence>MPCGGSNEKKDAKNAGVVDLEEPEVPLKRIKTLREREAEMHEGIKKIKEEGRGAMKVHMEVDISKPGGEKDGVSKEKSTDMVFVEKPREAEVLHTATAIQKEEEKKRALTRPEVLDQIYDLASDEDIGELKMLLAAVDASGSGGGDAEGGEDKE</sequence>
<comment type="caution">
    <text evidence="1">The sequence shown here is derived from an EMBL/GenBank/DDBJ whole genome shotgun (WGS) entry which is preliminary data.</text>
</comment>
<dbReference type="EMBL" id="CM042040">
    <property type="protein sequence ID" value="KAI3717369.1"/>
    <property type="molecule type" value="Genomic_DNA"/>
</dbReference>